<dbReference type="Proteomes" id="UP000033558">
    <property type="component" value="Unassembled WGS sequence"/>
</dbReference>
<keyword evidence="2" id="KW-1185">Reference proteome</keyword>
<dbReference type="EMBL" id="JXJQ01000022">
    <property type="protein sequence ID" value="KJY59520.1"/>
    <property type="molecule type" value="Genomic_DNA"/>
</dbReference>
<evidence type="ECO:0000313" key="1">
    <source>
        <dbReference type="EMBL" id="KJY59520.1"/>
    </source>
</evidence>
<dbReference type="PATRIC" id="fig|1218492.5.peg.93"/>
<keyword evidence="1" id="KW-0614">Plasmid</keyword>
<reference evidence="1 2" key="1">
    <citation type="submission" date="2015-01" db="EMBL/GenBank/DDBJ databases">
        <title>Comparative genomics of the lactic acid bacteria isolated from the honey bee gut.</title>
        <authorList>
            <person name="Ellegaard K.M."/>
            <person name="Tamarit D."/>
            <person name="Javelind E."/>
            <person name="Olofsson T."/>
            <person name="Andersson S.G."/>
            <person name="Vasquez A."/>
        </authorList>
    </citation>
    <scope>NUCLEOTIDE SEQUENCE [LARGE SCALE GENOMIC DNA]</scope>
    <source>
        <strain evidence="1 2">Bin4</strain>
        <plasmid evidence="1">pBin4p1</plasmid>
    </source>
</reference>
<evidence type="ECO:0000313" key="2">
    <source>
        <dbReference type="Proteomes" id="UP000033558"/>
    </source>
</evidence>
<sequence>MIVNSNINDLMEALVNLMNESDLLVKKDKQILEDIVFQYLGNLEANYQLKLYAETPKIKVPYNVYQFIKHKKVSGQSLITTLNQLNQTNDSQKNRQNIPNALMKKWIKSGHEEDFAKAWVNGCQPNIAEKSYTIYIVMNGLNKQVKIIIKQQ</sequence>
<name>A0A0F4LLR4_9LACO</name>
<protein>
    <submittedName>
        <fullName evidence="1">Uncharacterized protein</fullName>
    </submittedName>
</protein>
<gene>
    <name evidence="1" type="ORF">JG30_12970</name>
</gene>
<dbReference type="RefSeq" id="WP_046318140.1">
    <property type="nucleotide sequence ID" value="NZ_JBHSZT010000002.1"/>
</dbReference>
<dbReference type="AlphaFoldDB" id="A0A0F4LLR4"/>
<accession>A0A0F4LLR4</accession>
<geneLocation type="plasmid" evidence="1">
    <name>pBin4p1</name>
</geneLocation>
<comment type="caution">
    <text evidence="1">The sequence shown here is derived from an EMBL/GenBank/DDBJ whole genome shotgun (WGS) entry which is preliminary data.</text>
</comment>
<proteinExistence type="predicted"/>
<dbReference type="HOGENOM" id="CLU_1720026_0_0_9"/>
<organism evidence="1 2">
    <name type="scientific">Bombilactobacillus mellifer</name>
    <dbReference type="NCBI Taxonomy" id="1218492"/>
    <lineage>
        <taxon>Bacteria</taxon>
        <taxon>Bacillati</taxon>
        <taxon>Bacillota</taxon>
        <taxon>Bacilli</taxon>
        <taxon>Lactobacillales</taxon>
        <taxon>Lactobacillaceae</taxon>
        <taxon>Bombilactobacillus</taxon>
    </lineage>
</organism>